<dbReference type="VEuPathDB" id="ToxoDB:cyc_03124"/>
<dbReference type="Proteomes" id="UP000095192">
    <property type="component" value="Unassembled WGS sequence"/>
</dbReference>
<reference evidence="2 3" key="1">
    <citation type="journal article" date="2016" name="BMC Genomics">
        <title>Comparative genomics reveals Cyclospora cayetanensis possesses coccidia-like metabolism and invasion components but unique surface antigens.</title>
        <authorList>
            <person name="Liu S."/>
            <person name="Wang L."/>
            <person name="Zheng H."/>
            <person name="Xu Z."/>
            <person name="Roellig D.M."/>
            <person name="Li N."/>
            <person name="Frace M.A."/>
            <person name="Tang K."/>
            <person name="Arrowood M.J."/>
            <person name="Moss D.M."/>
            <person name="Zhang L."/>
            <person name="Feng Y."/>
            <person name="Xiao L."/>
        </authorList>
    </citation>
    <scope>NUCLEOTIDE SEQUENCE [LARGE SCALE GENOMIC DNA]</scope>
    <source>
        <strain evidence="2 3">CHN_HEN01</strain>
    </source>
</reference>
<name>A0A1D3CZ32_9EIME</name>
<keyword evidence="1" id="KW-0732">Signal</keyword>
<gene>
    <name evidence="2" type="ORF">cyc_03124</name>
</gene>
<dbReference type="VEuPathDB" id="ToxoDB:LOC34619874"/>
<dbReference type="InParanoid" id="A0A1D3CZ32"/>
<keyword evidence="3" id="KW-1185">Reference proteome</keyword>
<comment type="caution">
    <text evidence="2">The sequence shown here is derived from an EMBL/GenBank/DDBJ whole genome shotgun (WGS) entry which is preliminary data.</text>
</comment>
<protein>
    <submittedName>
        <fullName evidence="2">Uncharacterized protein</fullName>
    </submittedName>
</protein>
<evidence type="ECO:0000313" key="2">
    <source>
        <dbReference type="EMBL" id="OEH76458.1"/>
    </source>
</evidence>
<sequence>MKKTALVFVSLVVSLEAIFTSADENNDPLDGFQDISPDELDALSHNLSKLVAAGGLDALARQLGIPEGESQSDFVQKAFKTLSELLANTESRDLLADPNKDPREIVEALLKGAVGVDQDAVDVLLYLCSMIRVLTGNDHLKKEVNRMILDNAELLAKGGDFATLLINVAEDPAFRDLKEEIEDDVMSNGGYSLSAETENDMSR</sequence>
<accession>A0A1D3CZ32</accession>
<feature type="signal peptide" evidence="1">
    <location>
        <begin position="1"/>
        <end position="22"/>
    </location>
</feature>
<evidence type="ECO:0000313" key="3">
    <source>
        <dbReference type="Proteomes" id="UP000095192"/>
    </source>
</evidence>
<dbReference type="AlphaFoldDB" id="A0A1D3CZ32"/>
<proteinExistence type="predicted"/>
<feature type="chain" id="PRO_5008914028" evidence="1">
    <location>
        <begin position="23"/>
        <end position="203"/>
    </location>
</feature>
<dbReference type="EMBL" id="JROU02001456">
    <property type="protein sequence ID" value="OEH76458.1"/>
    <property type="molecule type" value="Genomic_DNA"/>
</dbReference>
<organism evidence="2 3">
    <name type="scientific">Cyclospora cayetanensis</name>
    <dbReference type="NCBI Taxonomy" id="88456"/>
    <lineage>
        <taxon>Eukaryota</taxon>
        <taxon>Sar</taxon>
        <taxon>Alveolata</taxon>
        <taxon>Apicomplexa</taxon>
        <taxon>Conoidasida</taxon>
        <taxon>Coccidia</taxon>
        <taxon>Eucoccidiorida</taxon>
        <taxon>Eimeriorina</taxon>
        <taxon>Eimeriidae</taxon>
        <taxon>Cyclospora</taxon>
    </lineage>
</organism>
<evidence type="ECO:0000256" key="1">
    <source>
        <dbReference type="SAM" id="SignalP"/>
    </source>
</evidence>